<dbReference type="STRING" id="27835.A0A0N4XRW9"/>
<reference evidence="1 2" key="2">
    <citation type="submission" date="2018-11" db="EMBL/GenBank/DDBJ databases">
        <authorList>
            <consortium name="Pathogen Informatics"/>
        </authorList>
    </citation>
    <scope>NUCLEOTIDE SEQUENCE [LARGE SCALE GENOMIC DNA]</scope>
</reference>
<evidence type="ECO:0000313" key="1">
    <source>
        <dbReference type="EMBL" id="VDL68860.1"/>
    </source>
</evidence>
<proteinExistence type="predicted"/>
<dbReference type="AlphaFoldDB" id="A0A0N4XRW9"/>
<protein>
    <submittedName>
        <fullName evidence="1 3">Uncharacterized protein</fullName>
    </submittedName>
</protein>
<dbReference type="Proteomes" id="UP000271162">
    <property type="component" value="Unassembled WGS sequence"/>
</dbReference>
<gene>
    <name evidence="1" type="ORF">NBR_LOCUS5271</name>
</gene>
<organism evidence="3">
    <name type="scientific">Nippostrongylus brasiliensis</name>
    <name type="common">Rat hookworm</name>
    <dbReference type="NCBI Taxonomy" id="27835"/>
    <lineage>
        <taxon>Eukaryota</taxon>
        <taxon>Metazoa</taxon>
        <taxon>Ecdysozoa</taxon>
        <taxon>Nematoda</taxon>
        <taxon>Chromadorea</taxon>
        <taxon>Rhabditida</taxon>
        <taxon>Rhabditina</taxon>
        <taxon>Rhabditomorpha</taxon>
        <taxon>Strongyloidea</taxon>
        <taxon>Heligmosomidae</taxon>
        <taxon>Nippostrongylus</taxon>
    </lineage>
</organism>
<keyword evidence="2" id="KW-1185">Reference proteome</keyword>
<evidence type="ECO:0000313" key="2">
    <source>
        <dbReference type="Proteomes" id="UP000271162"/>
    </source>
</evidence>
<dbReference type="EMBL" id="UYSL01012186">
    <property type="protein sequence ID" value="VDL68860.1"/>
    <property type="molecule type" value="Genomic_DNA"/>
</dbReference>
<evidence type="ECO:0000313" key="3">
    <source>
        <dbReference type="WBParaSite" id="NBR_0000527101-mRNA-1"/>
    </source>
</evidence>
<accession>A0A0N4XRW9</accession>
<sequence length="154" mass="17641">MRPGVSTEMSDFLKKAAPERDYMGSLVLDMSEQNLESDDSSFKYHPLAWVTYGARDFVLKRWRKRWKCSEFPTVFASTFPVCTIEWSLHNLSSGPDSYPTLVATLRNGRHDRIQLPNLRHRCTLNVANLDTNLPLSSCDADRIFSEMSVSCVLF</sequence>
<name>A0A0N4XRW9_NIPBR</name>
<dbReference type="WBParaSite" id="NBR_0000527101-mRNA-1">
    <property type="protein sequence ID" value="NBR_0000527101-mRNA-1"/>
    <property type="gene ID" value="NBR_0000527101"/>
</dbReference>
<reference evidence="3" key="1">
    <citation type="submission" date="2017-02" db="UniProtKB">
        <authorList>
            <consortium name="WormBaseParasite"/>
        </authorList>
    </citation>
    <scope>IDENTIFICATION</scope>
</reference>